<proteinExistence type="predicted"/>
<reference evidence="2" key="1">
    <citation type="journal article" date="2021" name="Proc. Natl. Acad. Sci. U.S.A.">
        <title>A Catalog of Tens of Thousands of Viruses from Human Metagenomes Reveals Hidden Associations with Chronic Diseases.</title>
        <authorList>
            <person name="Tisza M.J."/>
            <person name="Buck C.B."/>
        </authorList>
    </citation>
    <scope>NUCLEOTIDE SEQUENCE</scope>
    <source>
        <strain evidence="2">Ctiil21</strain>
    </source>
</reference>
<dbReference type="Pfam" id="PF18013">
    <property type="entry name" value="Phage_lysozyme2"/>
    <property type="match status" value="1"/>
</dbReference>
<protein>
    <submittedName>
        <fullName evidence="2">Morphogenesis protein 1 wall, phi29, hydrolase, infection</fullName>
    </submittedName>
</protein>
<sequence length="810" mass="89796">MIGEMIQEYLVGLGVRLDKPGFGQAEATINSLDRTVETATGHMAANFVRASAMISTAIAGVTASVFGLMKSAASQDLAMQKLSRQMMVGKDAAWTMKEATDALGESIQDIMLTPELMERFNKLTADGQKMKVGGDFEATMKGFRDLMFEFTRLKQEVSYAMTWVGYYLMKYLNRPLAEAREKFRSFNDMFVKNMSVWTEKAARMLVYIINIGKHFLMLVLSVGKALWRMWESFPKGVKIATAALAGLALVMKANPLTRMMLLVSTLLLLIDDYYGHMEGKQSAFGEYWDKLNEYIETAKKKWEAFSGAVSDFFDRVQGSSALNDFIAKVKDLGSAIWELAETYSAAWVEEAKELYASMEKHGAVDGLSEAIGKLWGMFESLLGTVKDFFRWWKRLLGEVRRTKEYHDLIDAVGELAGALTETFNVILDLINIAFSGLFGEIGKTDHVYSFRDAIRAVFSIFTSLLRVVTGAVKVFNELLTMMRDSNPFRRFWEEMGRMIDRAIDKVGKFGRALIALKNGEFKKAWGIISGDGDGSPAGKGDRDWNRKVAYQRFKAAGYSDEAIAGILGRMQQEHNFDTSDVPEHYVPGIGTVGGYGMFQWNGGRTKAFLAWAEEHGLDPQDPGVQTDYAIIEARERGLGAERMNEMSPSEATTVWTDEWEVGKHGYEQAYTAEQYADIQSGRILEAQPTQPVSAPADASPAAGNMPYKLERPHYRTTPVSTFSASSYSIDPLLYTGLMTGARQTGYGGYPSQGSGGVVYQVNVGGVTVNGTNQNAAEIGRSVGRETMTQLEQKGAHILRSRTMTGAPVLV</sequence>
<evidence type="ECO:0000259" key="1">
    <source>
        <dbReference type="Pfam" id="PF18013"/>
    </source>
</evidence>
<organism evidence="2">
    <name type="scientific">Myoviridae sp. ctiil21</name>
    <dbReference type="NCBI Taxonomy" id="2825153"/>
    <lineage>
        <taxon>Viruses</taxon>
        <taxon>Duplodnaviria</taxon>
        <taxon>Heunggongvirae</taxon>
        <taxon>Uroviricota</taxon>
        <taxon>Caudoviricetes</taxon>
    </lineage>
</organism>
<dbReference type="InterPro" id="IPR041219">
    <property type="entry name" value="Phage_lysozyme2"/>
</dbReference>
<dbReference type="EMBL" id="BK015343">
    <property type="protein sequence ID" value="DAE02209.1"/>
    <property type="molecule type" value="Genomic_DNA"/>
</dbReference>
<dbReference type="Gene3D" id="1.10.530.10">
    <property type="match status" value="1"/>
</dbReference>
<accession>A0A8S5P6Z0</accession>
<feature type="domain" description="Phage tail lysozyme" evidence="1">
    <location>
        <begin position="545"/>
        <end position="666"/>
    </location>
</feature>
<dbReference type="GO" id="GO:0016787">
    <property type="term" value="F:hydrolase activity"/>
    <property type="evidence" value="ECO:0007669"/>
    <property type="project" value="UniProtKB-KW"/>
</dbReference>
<evidence type="ECO:0000313" key="2">
    <source>
        <dbReference type="EMBL" id="DAE02209.1"/>
    </source>
</evidence>
<name>A0A8S5P6Z0_9CAUD</name>
<keyword evidence="2" id="KW-0378">Hydrolase</keyword>